<evidence type="ECO:0000313" key="3">
    <source>
        <dbReference type="Proteomes" id="UP001233836"/>
    </source>
</evidence>
<dbReference type="Gene3D" id="1.10.260.40">
    <property type="entry name" value="lambda repressor-like DNA-binding domains"/>
    <property type="match status" value="1"/>
</dbReference>
<organism evidence="2 3">
    <name type="scientific">Paenibacillus tundrae</name>
    <dbReference type="NCBI Taxonomy" id="528187"/>
    <lineage>
        <taxon>Bacteria</taxon>
        <taxon>Bacillati</taxon>
        <taxon>Bacillota</taxon>
        <taxon>Bacilli</taxon>
        <taxon>Bacillales</taxon>
        <taxon>Paenibacillaceae</taxon>
        <taxon>Paenibacillus</taxon>
    </lineage>
</organism>
<accession>A0ABT9W640</accession>
<dbReference type="PROSITE" id="PS50943">
    <property type="entry name" value="HTH_CROC1"/>
    <property type="match status" value="1"/>
</dbReference>
<keyword evidence="3" id="KW-1185">Reference proteome</keyword>
<dbReference type="InterPro" id="IPR001387">
    <property type="entry name" value="Cro/C1-type_HTH"/>
</dbReference>
<sequence>MYEVGKCRLREILKSKRMSQVRLAELTGYSKQQINNWINRQHKVGVMGLEALRTIAEALNLDSPYELYEMKKVPPKVPRSPEEAASD</sequence>
<dbReference type="Proteomes" id="UP001233836">
    <property type="component" value="Unassembled WGS sequence"/>
</dbReference>
<dbReference type="SMART" id="SM00530">
    <property type="entry name" value="HTH_XRE"/>
    <property type="match status" value="1"/>
</dbReference>
<feature type="domain" description="HTH cro/C1-type" evidence="1">
    <location>
        <begin position="9"/>
        <end position="67"/>
    </location>
</feature>
<dbReference type="Pfam" id="PF13443">
    <property type="entry name" value="HTH_26"/>
    <property type="match status" value="1"/>
</dbReference>
<protein>
    <submittedName>
        <fullName evidence="2">Transcriptional regulator with XRE-family HTH domain</fullName>
    </submittedName>
</protein>
<dbReference type="RefSeq" id="WP_370874766.1">
    <property type="nucleotide sequence ID" value="NZ_JAUSTI010000001.1"/>
</dbReference>
<dbReference type="EMBL" id="JAUSTI010000001">
    <property type="protein sequence ID" value="MDQ0168713.1"/>
    <property type="molecule type" value="Genomic_DNA"/>
</dbReference>
<dbReference type="SUPFAM" id="SSF47413">
    <property type="entry name" value="lambda repressor-like DNA-binding domains"/>
    <property type="match status" value="1"/>
</dbReference>
<name>A0ABT9W640_9BACL</name>
<dbReference type="CDD" id="cd00093">
    <property type="entry name" value="HTH_XRE"/>
    <property type="match status" value="1"/>
</dbReference>
<gene>
    <name evidence="2" type="ORF">J2T19_000150</name>
</gene>
<reference evidence="2 3" key="1">
    <citation type="submission" date="2023-07" db="EMBL/GenBank/DDBJ databases">
        <title>Sorghum-associated microbial communities from plants grown in Nebraska, USA.</title>
        <authorList>
            <person name="Schachtman D."/>
        </authorList>
    </citation>
    <scope>NUCLEOTIDE SEQUENCE [LARGE SCALE GENOMIC DNA]</scope>
    <source>
        <strain evidence="2 3">DS1314</strain>
    </source>
</reference>
<dbReference type="InterPro" id="IPR010982">
    <property type="entry name" value="Lambda_DNA-bd_dom_sf"/>
</dbReference>
<comment type="caution">
    <text evidence="2">The sequence shown here is derived from an EMBL/GenBank/DDBJ whole genome shotgun (WGS) entry which is preliminary data.</text>
</comment>
<evidence type="ECO:0000259" key="1">
    <source>
        <dbReference type="PROSITE" id="PS50943"/>
    </source>
</evidence>
<proteinExistence type="predicted"/>
<evidence type="ECO:0000313" key="2">
    <source>
        <dbReference type="EMBL" id="MDQ0168713.1"/>
    </source>
</evidence>